<feature type="non-terminal residue" evidence="6">
    <location>
        <position position="1"/>
    </location>
</feature>
<dbReference type="InterPro" id="IPR008948">
    <property type="entry name" value="L-Aspartase-like"/>
</dbReference>
<accession>A0A2M7AMA5</accession>
<keyword evidence="3" id="KW-0055">Arginine biosynthesis</keyword>
<gene>
    <name evidence="6" type="primary">argH</name>
    <name evidence="6" type="ORF">COS81_04095</name>
</gene>
<dbReference type="EC" id="4.3.2.1" evidence="2 4"/>
<dbReference type="AlphaFoldDB" id="A0A2M7AMA5"/>
<evidence type="ECO:0000256" key="1">
    <source>
        <dbReference type="ARBA" id="ARBA00004941"/>
    </source>
</evidence>
<keyword evidence="3" id="KW-0028">Amino-acid biosynthesis</keyword>
<name>A0A2M7AMA5_UNCKA</name>
<dbReference type="GO" id="GO:0042450">
    <property type="term" value="P:L-arginine biosynthetic process via ornithine"/>
    <property type="evidence" value="ECO:0007669"/>
    <property type="project" value="UniProtKB-UniRule"/>
</dbReference>
<dbReference type="PRINTS" id="PR00145">
    <property type="entry name" value="ARGSUCLYASE"/>
</dbReference>
<dbReference type="Gene3D" id="1.10.40.30">
    <property type="entry name" value="Fumarase/aspartase (C-terminal domain)"/>
    <property type="match status" value="1"/>
</dbReference>
<dbReference type="NCBIfam" id="TIGR00838">
    <property type="entry name" value="argH"/>
    <property type="match status" value="1"/>
</dbReference>
<dbReference type="CDD" id="cd01359">
    <property type="entry name" value="Argininosuccinate_lyase"/>
    <property type="match status" value="1"/>
</dbReference>
<evidence type="ECO:0000313" key="7">
    <source>
        <dbReference type="Proteomes" id="UP000229916"/>
    </source>
</evidence>
<dbReference type="Gene3D" id="1.10.275.10">
    <property type="entry name" value="Fumarase/aspartase (N-terminal domain)"/>
    <property type="match status" value="1"/>
</dbReference>
<protein>
    <recommendedName>
        <fullName evidence="2 4">Argininosuccinate lyase</fullName>
        <ecNumber evidence="2 4">4.3.2.1</ecNumber>
    </recommendedName>
</protein>
<dbReference type="Proteomes" id="UP000229916">
    <property type="component" value="Unassembled WGS sequence"/>
</dbReference>
<dbReference type="PROSITE" id="PS00163">
    <property type="entry name" value="FUMARATE_LYASES"/>
    <property type="match status" value="1"/>
</dbReference>
<dbReference type="PRINTS" id="PR00149">
    <property type="entry name" value="FUMRATELYASE"/>
</dbReference>
<dbReference type="FunFam" id="1.20.200.10:FF:000015">
    <property type="entry name" value="argininosuccinate lyase isoform X2"/>
    <property type="match status" value="1"/>
</dbReference>
<proteinExistence type="predicted"/>
<dbReference type="GO" id="GO:0004056">
    <property type="term" value="F:argininosuccinate lyase activity"/>
    <property type="evidence" value="ECO:0007669"/>
    <property type="project" value="UniProtKB-UniRule"/>
</dbReference>
<dbReference type="EMBL" id="PEWD01000078">
    <property type="protein sequence ID" value="PIU68400.1"/>
    <property type="molecule type" value="Genomic_DNA"/>
</dbReference>
<dbReference type="InterPro" id="IPR000362">
    <property type="entry name" value="Fumarate_lyase_fam"/>
</dbReference>
<comment type="caution">
    <text evidence="6">The sequence shown here is derived from an EMBL/GenBank/DDBJ whole genome shotgun (WGS) entry which is preliminary data.</text>
</comment>
<dbReference type="PANTHER" id="PTHR43814">
    <property type="entry name" value="ARGININOSUCCINATE LYASE"/>
    <property type="match status" value="1"/>
</dbReference>
<evidence type="ECO:0000313" key="6">
    <source>
        <dbReference type="EMBL" id="PIU68400.1"/>
    </source>
</evidence>
<evidence type="ECO:0000259" key="5">
    <source>
        <dbReference type="Pfam" id="PF00206"/>
    </source>
</evidence>
<dbReference type="SUPFAM" id="SSF48557">
    <property type="entry name" value="L-aspartase-like"/>
    <property type="match status" value="1"/>
</dbReference>
<dbReference type="InterPro" id="IPR009049">
    <property type="entry name" value="Argininosuccinate_lyase"/>
</dbReference>
<evidence type="ECO:0000256" key="4">
    <source>
        <dbReference type="NCBIfam" id="TIGR00838"/>
    </source>
</evidence>
<feature type="domain" description="Fumarate lyase N-terminal" evidence="5">
    <location>
        <begin position="2"/>
        <end position="229"/>
    </location>
</feature>
<dbReference type="Pfam" id="PF00206">
    <property type="entry name" value="Lyase_1"/>
    <property type="match status" value="1"/>
</dbReference>
<sequence>GKFSLDPAKEDVHTNIESWLIEKYGIESAGKLHTARSRNDQVVLDLRLYLRDQNLKLVLQNIKLVEGLITQAQKFKDCLVPGFTHHQHAMVTTFGHILLAFATMLARDNQRLLHWFNLHNFNPLGSVVGYGTSFPIDQKFTSQLLGFDRVEINSLDVITNRWEAEADLAFAISVLMNHLSILAETLILFSMPEFKMLKLADQFSTGSSIMPQKKNPDPLEVIKGKAGLAAGLVQGLLSIGKGSFIGYNRDSQWTKYLIFDLLDECLPAPGVMKEVIENLKVNKEQMRKWCQVGFIGATTLLEQLVLNFKIPFRKAKMVMEKAVKYSEGEEKVTSAALKKSLEEEEMAINLAQKQVDQWQEPDEIVKLNKSLGGPGPKLLHKNSNDLLLQIKKQQKWVEGKVTQKKKSIEFLNQQINEIMEA</sequence>
<dbReference type="GO" id="GO:0005829">
    <property type="term" value="C:cytosol"/>
    <property type="evidence" value="ECO:0007669"/>
    <property type="project" value="TreeGrafter"/>
</dbReference>
<dbReference type="PANTHER" id="PTHR43814:SF1">
    <property type="entry name" value="ARGININOSUCCINATE LYASE"/>
    <property type="match status" value="1"/>
</dbReference>
<evidence type="ECO:0000256" key="3">
    <source>
        <dbReference type="ARBA" id="ARBA00022571"/>
    </source>
</evidence>
<dbReference type="InterPro" id="IPR022761">
    <property type="entry name" value="Fumarate_lyase_N"/>
</dbReference>
<dbReference type="InterPro" id="IPR024083">
    <property type="entry name" value="Fumarase/histidase_N"/>
</dbReference>
<comment type="pathway">
    <text evidence="1">Amino-acid biosynthesis; L-arginine biosynthesis; L-arginine from L-ornithine and carbamoyl phosphate: step 3/3.</text>
</comment>
<organism evidence="6 7">
    <name type="scientific">candidate division WWE3 bacterium CG06_land_8_20_14_3_00_42_16</name>
    <dbReference type="NCBI Taxonomy" id="1975083"/>
    <lineage>
        <taxon>Bacteria</taxon>
        <taxon>Katanobacteria</taxon>
    </lineage>
</organism>
<dbReference type="UniPathway" id="UPA00068">
    <property type="reaction ID" value="UER00114"/>
</dbReference>
<dbReference type="Gene3D" id="1.20.200.10">
    <property type="entry name" value="Fumarase/aspartase (Central domain)"/>
    <property type="match status" value="1"/>
</dbReference>
<keyword evidence="6" id="KW-0456">Lyase</keyword>
<reference evidence="7" key="1">
    <citation type="submission" date="2017-09" db="EMBL/GenBank/DDBJ databases">
        <title>Depth-based differentiation of microbial function through sediment-hosted aquifers and enrichment of novel symbionts in the deep terrestrial subsurface.</title>
        <authorList>
            <person name="Probst A.J."/>
            <person name="Ladd B."/>
            <person name="Jarett J.K."/>
            <person name="Geller-Mcgrath D.E."/>
            <person name="Sieber C.M.K."/>
            <person name="Emerson J.B."/>
            <person name="Anantharaman K."/>
            <person name="Thomas B.C."/>
            <person name="Malmstrom R."/>
            <person name="Stieglmeier M."/>
            <person name="Klingl A."/>
            <person name="Woyke T."/>
            <person name="Ryan C.M."/>
            <person name="Banfield J.F."/>
        </authorList>
    </citation>
    <scope>NUCLEOTIDE SEQUENCE [LARGE SCALE GENOMIC DNA]</scope>
</reference>
<dbReference type="InterPro" id="IPR020557">
    <property type="entry name" value="Fumarate_lyase_CS"/>
</dbReference>
<evidence type="ECO:0000256" key="2">
    <source>
        <dbReference type="ARBA" id="ARBA00012338"/>
    </source>
</evidence>